<dbReference type="Proteomes" id="UP000034855">
    <property type="component" value="Unassembled WGS sequence"/>
</dbReference>
<keyword evidence="2" id="KW-0489">Methyltransferase</keyword>
<dbReference type="GO" id="GO:0032259">
    <property type="term" value="P:methylation"/>
    <property type="evidence" value="ECO:0007669"/>
    <property type="project" value="UniProtKB-KW"/>
</dbReference>
<dbReference type="GO" id="GO:0008757">
    <property type="term" value="F:S-adenosylmethionine-dependent methyltransferase activity"/>
    <property type="evidence" value="ECO:0007669"/>
    <property type="project" value="InterPro"/>
</dbReference>
<protein>
    <submittedName>
        <fullName evidence="2">Methyltransferase type 11</fullName>
    </submittedName>
</protein>
<feature type="domain" description="Methyltransferase type 11" evidence="1">
    <location>
        <begin position="37"/>
        <end position="127"/>
    </location>
</feature>
<dbReference type="EMBL" id="LBXR01000013">
    <property type="protein sequence ID" value="KKR34532.1"/>
    <property type="molecule type" value="Genomic_DNA"/>
</dbReference>
<proteinExistence type="predicted"/>
<evidence type="ECO:0000259" key="1">
    <source>
        <dbReference type="Pfam" id="PF08241"/>
    </source>
</evidence>
<reference evidence="2 3" key="1">
    <citation type="journal article" date="2015" name="Nature">
        <title>rRNA introns, odd ribosomes, and small enigmatic genomes across a large radiation of phyla.</title>
        <authorList>
            <person name="Brown C.T."/>
            <person name="Hug L.A."/>
            <person name="Thomas B.C."/>
            <person name="Sharon I."/>
            <person name="Castelle C.J."/>
            <person name="Singh A."/>
            <person name="Wilkins M.J."/>
            <person name="Williams K.H."/>
            <person name="Banfield J.F."/>
        </authorList>
    </citation>
    <scope>NUCLEOTIDE SEQUENCE [LARGE SCALE GENOMIC DNA]</scope>
</reference>
<dbReference type="Gene3D" id="3.40.50.150">
    <property type="entry name" value="Vaccinia Virus protein VP39"/>
    <property type="match status" value="1"/>
</dbReference>
<organism evidence="2 3">
    <name type="scientific">Candidatus Magasanikbacteria bacterium GW2011_GWA2_40_10</name>
    <dbReference type="NCBI Taxonomy" id="1619037"/>
    <lineage>
        <taxon>Bacteria</taxon>
        <taxon>Candidatus Magasanikiibacteriota</taxon>
    </lineage>
</organism>
<name>A0A0G0T9G0_9BACT</name>
<dbReference type="CDD" id="cd02440">
    <property type="entry name" value="AdoMet_MTases"/>
    <property type="match status" value="1"/>
</dbReference>
<gene>
    <name evidence="2" type="ORF">UT67_C0013G0004</name>
</gene>
<dbReference type="AlphaFoldDB" id="A0A0G0T9G0"/>
<dbReference type="InterPro" id="IPR013216">
    <property type="entry name" value="Methyltransf_11"/>
</dbReference>
<dbReference type="Pfam" id="PF08241">
    <property type="entry name" value="Methyltransf_11"/>
    <property type="match status" value="1"/>
</dbReference>
<dbReference type="InterPro" id="IPR029063">
    <property type="entry name" value="SAM-dependent_MTases_sf"/>
</dbReference>
<keyword evidence="2" id="KW-0808">Transferase</keyword>
<dbReference type="SUPFAM" id="SSF53335">
    <property type="entry name" value="S-adenosyl-L-methionine-dependent methyltransferases"/>
    <property type="match status" value="1"/>
</dbReference>
<comment type="caution">
    <text evidence="2">The sequence shown here is derived from an EMBL/GenBank/DDBJ whole genome shotgun (WGS) entry which is preliminary data.</text>
</comment>
<accession>A0A0G0T9G0</accession>
<dbReference type="STRING" id="1619037.UT67_C0013G0004"/>
<sequence>MRELSFGENKTSLLDKVIFFFRVRNIKKHLQNCDMVVDAGCGYFAPLLQWILQNFDVKKAVGLDISFAEDLVKDRLELVRSNFSSPLPLGDNLADYVISTAVVEHLSDPLFHIKEIERILKPGGKLLLSTPSKIAKPILEFLAFKLGIIDRHEIADHKQYFNTTGLKDLLVQCGFKLADIEAHTFLFGLNNFIIAKKYVNSN</sequence>
<evidence type="ECO:0000313" key="3">
    <source>
        <dbReference type="Proteomes" id="UP000034855"/>
    </source>
</evidence>
<evidence type="ECO:0000313" key="2">
    <source>
        <dbReference type="EMBL" id="KKR34532.1"/>
    </source>
</evidence>
<dbReference type="PATRIC" id="fig|1619037.3.peg.284"/>